<feature type="region of interest" description="Disordered" evidence="2">
    <location>
        <begin position="444"/>
        <end position="485"/>
    </location>
</feature>
<reference evidence="3" key="1">
    <citation type="submission" date="2021-01" db="EMBL/GenBank/DDBJ databases">
        <authorList>
            <consortium name="Genoscope - CEA"/>
            <person name="William W."/>
        </authorList>
    </citation>
    <scope>NUCLEOTIDE SEQUENCE</scope>
</reference>
<comment type="caution">
    <text evidence="3">The sequence shown here is derived from an EMBL/GenBank/DDBJ whole genome shotgun (WGS) entry which is preliminary data.</text>
</comment>
<dbReference type="Proteomes" id="UP000692954">
    <property type="component" value="Unassembled WGS sequence"/>
</dbReference>
<evidence type="ECO:0000256" key="2">
    <source>
        <dbReference type="SAM" id="MobiDB-lite"/>
    </source>
</evidence>
<dbReference type="OrthoDB" id="297568at2759"/>
<organism evidence="3 4">
    <name type="scientific">Paramecium sonneborni</name>
    <dbReference type="NCBI Taxonomy" id="65129"/>
    <lineage>
        <taxon>Eukaryota</taxon>
        <taxon>Sar</taxon>
        <taxon>Alveolata</taxon>
        <taxon>Ciliophora</taxon>
        <taxon>Intramacronucleata</taxon>
        <taxon>Oligohymenophorea</taxon>
        <taxon>Peniculida</taxon>
        <taxon>Parameciidae</taxon>
        <taxon>Paramecium</taxon>
    </lineage>
</organism>
<evidence type="ECO:0000256" key="1">
    <source>
        <dbReference type="SAM" id="Coils"/>
    </source>
</evidence>
<sequence>MILGTEVNEFVLNRQQSKIHYLQEENKQLQEYIVDLENVIKLNKQAMGLTMEGMNKRGQLTSDSSTMSMCYTNYQNSQIESVMKLLNEENEKLMKGFTNQQRIAQQLQTKLFLQEQISEEQQNYYKDLIADLEYKLIELKRNIHDKEFAIQELERMKPIQEREGQLVKLVEIVTPSEQNLKLHEELENVRSLLTKITTEAQQITETNNTLREVNYHLKREIFKMRIVLRSQTNYQCMKDFVFNEFIDKTDDNLELNREVQNHRGKLESLHQELYGTYGLGYGFSPEPQQLKYLSKNERMIYQEKLHKMEMMVKGFKELFEKEKNANIHIRKLYNTLLEKYESILDTNELLIKSNQLKDERNEKQQIELQFYKKQSQSLMEQLRNRKTIFNSIVLNQEQDIAVQIFSPRFQQRQQSNSLQSSNMKNQQSYELDNKKIISKEFQSLKNNQQQQQQQSQSQQQQTVQKQQQKNILTQKPNLPQLEIDDSSSEEQAKYICQTARGDNQQLRKLNQQQQQGQILQYYDMTKQECIEFLMSMFNDYFKKLDFSNIKKLQLMKQIQDQPIFKKAIRRSYSNPFLYFSNTNNIAFNQPPKQSVLAITKNEIQLLLAEIQSKKQNQNNYQDQGNDLFSVDVSKIDIKQNKRQIIDNELSFISNFEQQD</sequence>
<gene>
    <name evidence="3" type="ORF">PSON_ATCC_30995.1.T0790164</name>
</gene>
<proteinExistence type="predicted"/>
<feature type="coiled-coil region" evidence="1">
    <location>
        <begin position="349"/>
        <end position="381"/>
    </location>
</feature>
<keyword evidence="1" id="KW-0175">Coiled coil</keyword>
<dbReference type="EMBL" id="CAJJDN010000079">
    <property type="protein sequence ID" value="CAD8103171.1"/>
    <property type="molecule type" value="Genomic_DNA"/>
</dbReference>
<dbReference type="AlphaFoldDB" id="A0A8S1PJI0"/>
<name>A0A8S1PJI0_9CILI</name>
<accession>A0A8S1PJI0</accession>
<evidence type="ECO:0000313" key="3">
    <source>
        <dbReference type="EMBL" id="CAD8103171.1"/>
    </source>
</evidence>
<protein>
    <submittedName>
        <fullName evidence="3">Uncharacterized protein</fullName>
    </submittedName>
</protein>
<keyword evidence="4" id="KW-1185">Reference proteome</keyword>
<feature type="compositionally biased region" description="Low complexity" evidence="2">
    <location>
        <begin position="444"/>
        <end position="470"/>
    </location>
</feature>
<feature type="coiled-coil region" evidence="1">
    <location>
        <begin position="12"/>
        <end position="42"/>
    </location>
</feature>
<feature type="coiled-coil region" evidence="1">
    <location>
        <begin position="596"/>
        <end position="623"/>
    </location>
</feature>
<evidence type="ECO:0000313" key="4">
    <source>
        <dbReference type="Proteomes" id="UP000692954"/>
    </source>
</evidence>